<dbReference type="PROSITE" id="PS51379">
    <property type="entry name" value="4FE4S_FER_2"/>
    <property type="match status" value="3"/>
</dbReference>
<organism evidence="7 8">
    <name type="scientific">Pseudobacteriovorax antillogorgiicola</name>
    <dbReference type="NCBI Taxonomy" id="1513793"/>
    <lineage>
        <taxon>Bacteria</taxon>
        <taxon>Pseudomonadati</taxon>
        <taxon>Bdellovibrionota</taxon>
        <taxon>Oligoflexia</taxon>
        <taxon>Oligoflexales</taxon>
        <taxon>Pseudobacteriovoracaceae</taxon>
        <taxon>Pseudobacteriovorax</taxon>
    </lineage>
</organism>
<dbReference type="InterPro" id="IPR006656">
    <property type="entry name" value="Mopterin_OxRdtase"/>
</dbReference>
<evidence type="ECO:0000256" key="4">
    <source>
        <dbReference type="ARBA" id="ARBA00023014"/>
    </source>
</evidence>
<sequence>MRSNDRDLRHLEEQKEAFLHGDQPFEAPAKELVPGPYYSNIEEVVPELGEGSDGQEADQKKLAVDRRDFMRLFSAGAVMASTAACVRRPVEKSIPHVDQPIDQILGVPTYYATTVDGAGVVVKTREGRPVFIEGNRSHPLSQGAASSLAMSELQALYHPDRRKAPVIRYGTNRESESSWDDVYSRLAAKLKDAQKVGILLKSTTGHSLDFYKDFLKAIGQSEDNLYLYDSNSLRNNMAAAYKLAFGEEGYPRTDLKRSELIVGVGSDFMDLGASSIYETKSWSDGHSYRFGQKGRFVQFESRLTMTGGAAEERYPIAPGNELGVTLALVKALLNNSASKGSAADKANIQTVLDAHSDLIQGAESSVSAGVFTDLAKDLLTSKSVVLVGESSASTKNGTLVQLAGIFANVLIGSYENKTLVYNEYWMTAKGGDDTKRFLDDAKSFDALFVINVNPAFTLPESTGIRETLKNIGTVVSIQSMPCETDAYAEFILNGHNILETWGDEHLVHGFWSMVQPTVSPFTNSQQAEDILLWVAAHLDKPMGVADYRNYLRKKWMRIHKEHNVTHDFDTFFNAVLRKGLYGKKISRTIPSLNDVSSAFANAVPASSGLKLVAHLDHRLIDGVGADRPVLQEAGDALTTVTWDTWVAISPDKARELGFKYNDLVTVKGPAGSFEAAVYPMPGLHNDVVAVPRGNGHADGVSRVSTGIGVDPLQALAAEFDVVTGEPVTSGQAVELVATGRKYRLAAMQKHNDIANRTDILKEVGLDELTTKEKDKVFQKLDDVPDLFPELKAHPDYRWGMSIDLDKCNGCGACTVACDLENNIPQVGREQILLGREMHWMRIDRYFKGAVENPEVSFQPVACQHCNHAPCEAVCPVYATVHDEEGMNNQTYNRCVGTRYCANACPYKVRRFNWFTHKWNVMGDRPVDRNPRALNPDVTVRTRGVMEKCTYCVQRIRDAKHYASEQKRKVVDGEIRTACEVACASNAIVFGNLKDNNSRVARLRRNYRAFLMLGGDPMHGHYGIKTLPNTSYLAKVVRDPSSAHAKTEHSEGDHG</sequence>
<dbReference type="GO" id="GO:0051539">
    <property type="term" value="F:4 iron, 4 sulfur cluster binding"/>
    <property type="evidence" value="ECO:0007669"/>
    <property type="project" value="UniProtKB-KW"/>
</dbReference>
<accession>A0A1Y6C2A6</accession>
<dbReference type="SUPFAM" id="SSF53706">
    <property type="entry name" value="Formate dehydrogenase/DMSO reductase, domains 1-3"/>
    <property type="match status" value="1"/>
</dbReference>
<feature type="domain" description="4Fe-4S ferredoxin-type" evidence="6">
    <location>
        <begin position="798"/>
        <end position="829"/>
    </location>
</feature>
<dbReference type="PANTHER" id="PTHR43177:SF3">
    <property type="entry name" value="PROTEIN NRFC HOMOLOG"/>
    <property type="match status" value="1"/>
</dbReference>
<dbReference type="RefSeq" id="WP_132320774.1">
    <property type="nucleotide sequence ID" value="NZ_FWZT01000010.1"/>
</dbReference>
<evidence type="ECO:0000256" key="5">
    <source>
        <dbReference type="SAM" id="MobiDB-lite"/>
    </source>
</evidence>
<keyword evidence="3" id="KW-0408">Iron</keyword>
<keyword evidence="8" id="KW-1185">Reference proteome</keyword>
<dbReference type="Gene3D" id="3.30.2070.10">
    <property type="entry name" value="Formate dehydrogenase/DMSO reductase"/>
    <property type="match status" value="1"/>
</dbReference>
<dbReference type="GO" id="GO:0016491">
    <property type="term" value="F:oxidoreductase activity"/>
    <property type="evidence" value="ECO:0007669"/>
    <property type="project" value="InterPro"/>
</dbReference>
<protein>
    <submittedName>
        <fullName evidence="7">Prokaryotic molybdopterin-containing oxidoreductase family, iron-sulfur binding subunit</fullName>
    </submittedName>
</protein>
<gene>
    <name evidence="7" type="ORF">SAMN06296036_11072</name>
</gene>
<dbReference type="InterPro" id="IPR009010">
    <property type="entry name" value="Asp_de-COase-like_dom_sf"/>
</dbReference>
<dbReference type="Gene3D" id="3.40.50.740">
    <property type="match status" value="1"/>
</dbReference>
<evidence type="ECO:0000256" key="3">
    <source>
        <dbReference type="ARBA" id="ARBA00023004"/>
    </source>
</evidence>
<dbReference type="InterPro" id="IPR006657">
    <property type="entry name" value="MoPterin_dinucl-bd_dom"/>
</dbReference>
<dbReference type="EMBL" id="FWZT01000010">
    <property type="protein sequence ID" value="SMF32979.1"/>
    <property type="molecule type" value="Genomic_DNA"/>
</dbReference>
<evidence type="ECO:0000259" key="6">
    <source>
        <dbReference type="PROSITE" id="PS51379"/>
    </source>
</evidence>
<evidence type="ECO:0000313" key="7">
    <source>
        <dbReference type="EMBL" id="SMF32979.1"/>
    </source>
</evidence>
<feature type="domain" description="4Fe-4S ferredoxin-type" evidence="6">
    <location>
        <begin position="853"/>
        <end position="884"/>
    </location>
</feature>
<dbReference type="Proteomes" id="UP000192907">
    <property type="component" value="Unassembled WGS sequence"/>
</dbReference>
<dbReference type="PANTHER" id="PTHR43177">
    <property type="entry name" value="PROTEIN NRFC"/>
    <property type="match status" value="1"/>
</dbReference>
<evidence type="ECO:0000256" key="1">
    <source>
        <dbReference type="ARBA" id="ARBA00022485"/>
    </source>
</evidence>
<dbReference type="GO" id="GO:0046872">
    <property type="term" value="F:metal ion binding"/>
    <property type="evidence" value="ECO:0007669"/>
    <property type="project" value="UniProtKB-KW"/>
</dbReference>
<proteinExistence type="predicted"/>
<dbReference type="Gene3D" id="3.30.70.20">
    <property type="match status" value="2"/>
</dbReference>
<dbReference type="CDD" id="cd10551">
    <property type="entry name" value="PsrB"/>
    <property type="match status" value="1"/>
</dbReference>
<dbReference type="Gene3D" id="3.40.228.10">
    <property type="entry name" value="Dimethylsulfoxide Reductase, domain 2"/>
    <property type="match status" value="1"/>
</dbReference>
<feature type="compositionally biased region" description="Basic and acidic residues" evidence="5">
    <location>
        <begin position="1"/>
        <end position="19"/>
    </location>
</feature>
<evidence type="ECO:0000256" key="2">
    <source>
        <dbReference type="ARBA" id="ARBA00022723"/>
    </source>
</evidence>
<feature type="region of interest" description="Disordered" evidence="5">
    <location>
        <begin position="1"/>
        <end position="25"/>
    </location>
</feature>
<dbReference type="InterPro" id="IPR050954">
    <property type="entry name" value="ET_IronSulfur_Cluster-Binding"/>
</dbReference>
<evidence type="ECO:0000313" key="8">
    <source>
        <dbReference type="Proteomes" id="UP000192907"/>
    </source>
</evidence>
<dbReference type="SUPFAM" id="SSF54862">
    <property type="entry name" value="4Fe-4S ferredoxins"/>
    <property type="match status" value="1"/>
</dbReference>
<feature type="domain" description="4Fe-4S ferredoxin-type" evidence="6">
    <location>
        <begin position="885"/>
        <end position="914"/>
    </location>
</feature>
<keyword evidence="1" id="KW-0004">4Fe-4S</keyword>
<dbReference type="GO" id="GO:0043546">
    <property type="term" value="F:molybdopterin cofactor binding"/>
    <property type="evidence" value="ECO:0007669"/>
    <property type="project" value="InterPro"/>
</dbReference>
<keyword evidence="4" id="KW-0411">Iron-sulfur</keyword>
<dbReference type="STRING" id="1513793.SAMN06296036_11072"/>
<dbReference type="Pfam" id="PF13247">
    <property type="entry name" value="Fer4_11"/>
    <property type="match status" value="1"/>
</dbReference>
<dbReference type="Pfam" id="PF01568">
    <property type="entry name" value="Molydop_binding"/>
    <property type="match status" value="1"/>
</dbReference>
<dbReference type="InterPro" id="IPR017896">
    <property type="entry name" value="4Fe4S_Fe-S-bd"/>
</dbReference>
<dbReference type="OrthoDB" id="5287042at2"/>
<dbReference type="SUPFAM" id="SSF50692">
    <property type="entry name" value="ADC-like"/>
    <property type="match status" value="1"/>
</dbReference>
<dbReference type="AlphaFoldDB" id="A0A1Y6C2A6"/>
<name>A0A1Y6C2A6_9BACT</name>
<keyword evidence="2" id="KW-0479">Metal-binding</keyword>
<dbReference type="Gene3D" id="2.40.40.20">
    <property type="match status" value="1"/>
</dbReference>
<reference evidence="8" key="1">
    <citation type="submission" date="2017-04" db="EMBL/GenBank/DDBJ databases">
        <authorList>
            <person name="Varghese N."/>
            <person name="Submissions S."/>
        </authorList>
    </citation>
    <scope>NUCLEOTIDE SEQUENCE [LARGE SCALE GENOMIC DNA]</scope>
    <source>
        <strain evidence="8">RKEM611</strain>
    </source>
</reference>
<dbReference type="Pfam" id="PF00384">
    <property type="entry name" value="Molybdopterin"/>
    <property type="match status" value="1"/>
</dbReference>
<dbReference type="Gene3D" id="2.20.25.90">
    <property type="entry name" value="ADC-like domains"/>
    <property type="match status" value="1"/>
</dbReference>